<accession>A0A117LH40</accession>
<gene>
    <name evidence="1" type="ORF">XD73_0239</name>
</gene>
<sequence length="33" mass="3918">MNQGYEVEELARNYLNINSCMYDLNLSRHISVQ</sequence>
<name>A0A117LH40_9CHLR</name>
<evidence type="ECO:0000313" key="1">
    <source>
        <dbReference type="EMBL" id="KUK46918.1"/>
    </source>
</evidence>
<evidence type="ECO:0000313" key="2">
    <source>
        <dbReference type="Proteomes" id="UP000064249"/>
    </source>
</evidence>
<proteinExistence type="predicted"/>
<dbReference type="EMBL" id="LGFU01000004">
    <property type="protein sequence ID" value="KUK46918.1"/>
    <property type="molecule type" value="Genomic_DNA"/>
</dbReference>
<dbReference type="AlphaFoldDB" id="A0A117LH40"/>
<reference evidence="1 2" key="1">
    <citation type="journal article" date="2015" name="MBio">
        <title>Genome-Resolved Metagenomic Analysis Reveals Roles for Candidate Phyla and Other Microbial Community Members in Biogeochemical Transformations in Oil Reservoirs.</title>
        <authorList>
            <person name="Hu P."/>
            <person name="Tom L."/>
            <person name="Singh A."/>
            <person name="Thomas B.C."/>
            <person name="Baker B.J."/>
            <person name="Piceno Y.M."/>
            <person name="Andersen G.L."/>
            <person name="Banfield J.F."/>
        </authorList>
    </citation>
    <scope>NUCLEOTIDE SEQUENCE [LARGE SCALE GENOMIC DNA]</scope>
    <source>
        <strain evidence="1">46_16</strain>
    </source>
</reference>
<organism evidence="1 2">
    <name type="scientific">Anaerolinea thermophila</name>
    <dbReference type="NCBI Taxonomy" id="167964"/>
    <lineage>
        <taxon>Bacteria</taxon>
        <taxon>Bacillati</taxon>
        <taxon>Chloroflexota</taxon>
        <taxon>Anaerolineae</taxon>
        <taxon>Anaerolineales</taxon>
        <taxon>Anaerolineaceae</taxon>
        <taxon>Anaerolinea</taxon>
    </lineage>
</organism>
<comment type="caution">
    <text evidence="1">The sequence shown here is derived from an EMBL/GenBank/DDBJ whole genome shotgun (WGS) entry which is preliminary data.</text>
</comment>
<dbReference type="Proteomes" id="UP000064249">
    <property type="component" value="Unassembled WGS sequence"/>
</dbReference>
<protein>
    <submittedName>
        <fullName evidence="1">Uncharacterized protein</fullName>
    </submittedName>
</protein>